<reference evidence="1" key="1">
    <citation type="journal article" date="2015" name="Nature">
        <title>Complex archaea that bridge the gap between prokaryotes and eukaryotes.</title>
        <authorList>
            <person name="Spang A."/>
            <person name="Saw J.H."/>
            <person name="Jorgensen S.L."/>
            <person name="Zaremba-Niedzwiedzka K."/>
            <person name="Martijn J."/>
            <person name="Lind A.E."/>
            <person name="van Eijk R."/>
            <person name="Schleper C."/>
            <person name="Guy L."/>
            <person name="Ettema T.J."/>
        </authorList>
    </citation>
    <scope>NUCLEOTIDE SEQUENCE</scope>
</reference>
<evidence type="ECO:0000313" key="1">
    <source>
        <dbReference type="EMBL" id="KKN79656.1"/>
    </source>
</evidence>
<dbReference type="AlphaFoldDB" id="A0A0F9W1T8"/>
<gene>
    <name evidence="1" type="ORF">LCGC14_0338600</name>
</gene>
<organism evidence="1">
    <name type="scientific">marine sediment metagenome</name>
    <dbReference type="NCBI Taxonomy" id="412755"/>
    <lineage>
        <taxon>unclassified sequences</taxon>
        <taxon>metagenomes</taxon>
        <taxon>ecological metagenomes</taxon>
    </lineage>
</organism>
<proteinExistence type="predicted"/>
<accession>A0A0F9W1T8</accession>
<comment type="caution">
    <text evidence="1">The sequence shown here is derived from an EMBL/GenBank/DDBJ whole genome shotgun (WGS) entry which is preliminary data.</text>
</comment>
<sequence length="79" mass="8676">MRDEAEGGGVLMSGLVDAILTIQRRLDNIEDFLIGIFNSQDGSVTIGQVTKMKEFHSVVEELRKSPTLIKPGEYPMGVP</sequence>
<protein>
    <submittedName>
        <fullName evidence="1">Uncharacterized protein</fullName>
    </submittedName>
</protein>
<name>A0A0F9W1T8_9ZZZZ</name>
<dbReference type="EMBL" id="LAZR01000244">
    <property type="protein sequence ID" value="KKN79656.1"/>
    <property type="molecule type" value="Genomic_DNA"/>
</dbReference>